<protein>
    <submittedName>
        <fullName evidence="1">Uncharacterized protein</fullName>
    </submittedName>
</protein>
<name>A0ACC3SDI3_9PEZI</name>
<sequence length="307" mass="33836">MSSHRRRSPDDFNIRGVARRGSSSPTAEDRPSISRRSRSPTREQYRRRSRSPAEHPSRTERSPSEEGEAEDSQPPSTTEDDAPPLPSGPPPDTVEDDGWDARLDPQSGAYYYVNRFTGLTQWENPRMPDDPYGYKAAAAAAAAAGETYSGAPGTEPSSAAPGTSSGPAAPASPPPGPYMGYNPKIHGDFDPNADYAKFHAPQQEEAQEAVASNADGLMDIYAQQGTFNRFTGAFQAGNKNPEFHNDENKSHRQMNHFFDVDRAANSHDGRSLKAERAQKKLSKAQVKAFNEQRKAKKEQKRREFLLN</sequence>
<gene>
    <name evidence="1" type="ORF">M8818_003821</name>
</gene>
<keyword evidence="2" id="KW-1185">Reference proteome</keyword>
<dbReference type="EMBL" id="JAMKPW020000017">
    <property type="protein sequence ID" value="KAK8209126.1"/>
    <property type="molecule type" value="Genomic_DNA"/>
</dbReference>
<comment type="caution">
    <text evidence="1">The sequence shown here is derived from an EMBL/GenBank/DDBJ whole genome shotgun (WGS) entry which is preliminary data.</text>
</comment>
<evidence type="ECO:0000313" key="2">
    <source>
        <dbReference type="Proteomes" id="UP001320706"/>
    </source>
</evidence>
<dbReference type="Proteomes" id="UP001320706">
    <property type="component" value="Unassembled WGS sequence"/>
</dbReference>
<proteinExistence type="predicted"/>
<evidence type="ECO:0000313" key="1">
    <source>
        <dbReference type="EMBL" id="KAK8209126.1"/>
    </source>
</evidence>
<reference evidence="1" key="1">
    <citation type="submission" date="2024-02" db="EMBL/GenBank/DDBJ databases">
        <title>Metagenome Assembled Genome of Zalaria obscura JY119.</title>
        <authorList>
            <person name="Vighnesh L."/>
            <person name="Jagadeeshwari U."/>
            <person name="Venkata Ramana C."/>
            <person name="Sasikala C."/>
        </authorList>
    </citation>
    <scope>NUCLEOTIDE SEQUENCE</scope>
    <source>
        <strain evidence="1">JY119</strain>
    </source>
</reference>
<accession>A0ACC3SDI3</accession>
<organism evidence="1 2">
    <name type="scientific">Zalaria obscura</name>
    <dbReference type="NCBI Taxonomy" id="2024903"/>
    <lineage>
        <taxon>Eukaryota</taxon>
        <taxon>Fungi</taxon>
        <taxon>Dikarya</taxon>
        <taxon>Ascomycota</taxon>
        <taxon>Pezizomycotina</taxon>
        <taxon>Dothideomycetes</taxon>
        <taxon>Dothideomycetidae</taxon>
        <taxon>Dothideales</taxon>
        <taxon>Zalariaceae</taxon>
        <taxon>Zalaria</taxon>
    </lineage>
</organism>